<dbReference type="AlphaFoldDB" id="A0AAV4XGZ3"/>
<keyword evidence="2" id="KW-1185">Reference proteome</keyword>
<protein>
    <submittedName>
        <fullName evidence="1">Uncharacterized protein</fullName>
    </submittedName>
</protein>
<gene>
    <name evidence="1" type="ORF">CEXT_379471</name>
</gene>
<comment type="caution">
    <text evidence="1">The sequence shown here is derived from an EMBL/GenBank/DDBJ whole genome shotgun (WGS) entry which is preliminary data.</text>
</comment>
<accession>A0AAV4XGZ3</accession>
<sequence length="232" mass="26468">MSFWSQGNHFEDLQGIPNHVISGQFRRFAWISGTNAKLTPLAALCKPVSLVAGVRQANALDIHYSFPEFILVRTLRVEKERKVVSLAAGISTSKCPWQPLLFSQFILGHPLRVGKERKGKLKMRLSAKRQTPVFIQVFLAKSNPQLVPGWVFSPLFTNEKMIRDIYPADPRTGYCTFSKRKFFKGLTGLWNKKDADLFSSGFMGCRELFCRFFQPHFDCTMRGNSGVNIQMR</sequence>
<name>A0AAV4XGZ3_CAEEX</name>
<dbReference type="EMBL" id="BPLR01017722">
    <property type="protein sequence ID" value="GIY93928.1"/>
    <property type="molecule type" value="Genomic_DNA"/>
</dbReference>
<dbReference type="Proteomes" id="UP001054945">
    <property type="component" value="Unassembled WGS sequence"/>
</dbReference>
<proteinExistence type="predicted"/>
<reference evidence="1 2" key="1">
    <citation type="submission" date="2021-06" db="EMBL/GenBank/DDBJ databases">
        <title>Caerostris extrusa draft genome.</title>
        <authorList>
            <person name="Kono N."/>
            <person name="Arakawa K."/>
        </authorList>
    </citation>
    <scope>NUCLEOTIDE SEQUENCE [LARGE SCALE GENOMIC DNA]</scope>
</reference>
<organism evidence="1 2">
    <name type="scientific">Caerostris extrusa</name>
    <name type="common">Bark spider</name>
    <name type="synonym">Caerostris bankana</name>
    <dbReference type="NCBI Taxonomy" id="172846"/>
    <lineage>
        <taxon>Eukaryota</taxon>
        <taxon>Metazoa</taxon>
        <taxon>Ecdysozoa</taxon>
        <taxon>Arthropoda</taxon>
        <taxon>Chelicerata</taxon>
        <taxon>Arachnida</taxon>
        <taxon>Araneae</taxon>
        <taxon>Araneomorphae</taxon>
        <taxon>Entelegynae</taxon>
        <taxon>Araneoidea</taxon>
        <taxon>Araneidae</taxon>
        <taxon>Caerostris</taxon>
    </lineage>
</organism>
<evidence type="ECO:0000313" key="1">
    <source>
        <dbReference type="EMBL" id="GIY93928.1"/>
    </source>
</evidence>
<evidence type="ECO:0000313" key="2">
    <source>
        <dbReference type="Proteomes" id="UP001054945"/>
    </source>
</evidence>